<protein>
    <submittedName>
        <fullName evidence="4">Carbohydrate-binding protein</fullName>
    </submittedName>
</protein>
<evidence type="ECO:0000259" key="3">
    <source>
        <dbReference type="PROSITE" id="PS51175"/>
    </source>
</evidence>
<dbReference type="CDD" id="cd04083">
    <property type="entry name" value="CBM35_Lmo2446-like"/>
    <property type="match status" value="1"/>
</dbReference>
<dbReference type="Pfam" id="PF16990">
    <property type="entry name" value="CBM_35"/>
    <property type="match status" value="1"/>
</dbReference>
<dbReference type="SMART" id="SM00606">
    <property type="entry name" value="CBD_IV"/>
    <property type="match status" value="1"/>
</dbReference>
<dbReference type="RefSeq" id="WP_128493236.1">
    <property type="nucleotide sequence ID" value="NZ_RZNB01000001.1"/>
</dbReference>
<evidence type="ECO:0000256" key="1">
    <source>
        <dbReference type="ARBA" id="ARBA00022729"/>
    </source>
</evidence>
<proteinExistence type="predicted"/>
<dbReference type="Proteomes" id="UP000288547">
    <property type="component" value="Unassembled WGS sequence"/>
</dbReference>
<feature type="domain" description="CBM6" evidence="3">
    <location>
        <begin position="120"/>
        <end position="243"/>
    </location>
</feature>
<dbReference type="Gene3D" id="1.50.10.20">
    <property type="match status" value="1"/>
</dbReference>
<dbReference type="SUPFAM" id="SSF49785">
    <property type="entry name" value="Galactose-binding domain-like"/>
    <property type="match status" value="1"/>
</dbReference>
<dbReference type="InterPro" id="IPR008979">
    <property type="entry name" value="Galactose-bd-like_sf"/>
</dbReference>
<name>A0A3S3Z5Q4_9MICO</name>
<dbReference type="GO" id="GO:0030246">
    <property type="term" value="F:carbohydrate binding"/>
    <property type="evidence" value="ECO:0007669"/>
    <property type="project" value="InterPro"/>
</dbReference>
<sequence length="244" mass="25047">MSQSSLPPEPTARGWPSLTSSGTFLREGIDDTGGFKPILTRNIRHLIDEAGQTQYEQVLTDNATQAANHVNSSGVGGYDWTAPTPELSSAALQSLAAGATVAILQQAAPDGYTGVVEGSGVYEAENAVRNGVDSESTAAGRSGRGYLAGWNTSGTSVTFHVNVVDAGTYPVELRYAAGAGNAVRSVSVNGGSATSVAFPGTAAWDAWSTVSTTAVLQPGHNTITVAYGPGDANFLNLDRLALTL</sequence>
<keyword evidence="1" id="KW-0732">Signal</keyword>
<dbReference type="PROSITE" id="PS51175">
    <property type="entry name" value="CBM6"/>
    <property type="match status" value="1"/>
</dbReference>
<dbReference type="InterPro" id="IPR006584">
    <property type="entry name" value="Cellulose-bd_IV"/>
</dbReference>
<comment type="caution">
    <text evidence="4">The sequence shown here is derived from an EMBL/GenBank/DDBJ whole genome shotgun (WGS) entry which is preliminary data.</text>
</comment>
<organism evidence="4 5">
    <name type="scientific">Labedella phragmitis</name>
    <dbReference type="NCBI Taxonomy" id="2498849"/>
    <lineage>
        <taxon>Bacteria</taxon>
        <taxon>Bacillati</taxon>
        <taxon>Actinomycetota</taxon>
        <taxon>Actinomycetes</taxon>
        <taxon>Micrococcales</taxon>
        <taxon>Microbacteriaceae</taxon>
        <taxon>Labedella</taxon>
    </lineage>
</organism>
<dbReference type="OrthoDB" id="2505409at2"/>
<reference evidence="4 5" key="1">
    <citation type="submission" date="2018-12" db="EMBL/GenBank/DDBJ databases">
        <authorList>
            <person name="Li F."/>
        </authorList>
    </citation>
    <scope>NUCLEOTIDE SEQUENCE [LARGE SCALE GENOMIC DNA]</scope>
    <source>
        <strain evidence="4 5">11W25H-1</strain>
    </source>
</reference>
<dbReference type="Gene3D" id="2.60.120.260">
    <property type="entry name" value="Galactose-binding domain-like"/>
    <property type="match status" value="1"/>
</dbReference>
<dbReference type="InterPro" id="IPR005084">
    <property type="entry name" value="CBM6"/>
</dbReference>
<evidence type="ECO:0000313" key="5">
    <source>
        <dbReference type="Proteomes" id="UP000288547"/>
    </source>
</evidence>
<evidence type="ECO:0000313" key="4">
    <source>
        <dbReference type="EMBL" id="RWZ52393.1"/>
    </source>
</evidence>
<keyword evidence="5" id="KW-1185">Reference proteome</keyword>
<accession>A0A3S3Z5Q4</accession>
<gene>
    <name evidence="4" type="ORF">ELQ90_00030</name>
</gene>
<dbReference type="EMBL" id="RZNB01000001">
    <property type="protein sequence ID" value="RWZ52393.1"/>
    <property type="molecule type" value="Genomic_DNA"/>
</dbReference>
<dbReference type="AlphaFoldDB" id="A0A3S3Z5Q4"/>
<feature type="region of interest" description="Disordered" evidence="2">
    <location>
        <begin position="1"/>
        <end position="28"/>
    </location>
</feature>
<evidence type="ECO:0000256" key="2">
    <source>
        <dbReference type="SAM" id="MobiDB-lite"/>
    </source>
</evidence>